<keyword evidence="2" id="KW-0677">Repeat</keyword>
<dbReference type="GO" id="GO:0008270">
    <property type="term" value="F:zinc ion binding"/>
    <property type="evidence" value="ECO:0007669"/>
    <property type="project" value="UniProtKB-KW"/>
</dbReference>
<name>A0ABD2NP68_9CUCU</name>
<evidence type="ECO:0000256" key="2">
    <source>
        <dbReference type="ARBA" id="ARBA00022737"/>
    </source>
</evidence>
<gene>
    <name evidence="8" type="ORF">HHI36_003781</name>
</gene>
<dbReference type="SMART" id="SM00868">
    <property type="entry name" value="zf-AD"/>
    <property type="match status" value="1"/>
</dbReference>
<evidence type="ECO:0000256" key="5">
    <source>
        <dbReference type="PROSITE-ProRule" id="PRU00042"/>
    </source>
</evidence>
<comment type="caution">
    <text evidence="8">The sequence shown here is derived from an EMBL/GenBank/DDBJ whole genome shotgun (WGS) entry which is preliminary data.</text>
</comment>
<evidence type="ECO:0000313" key="8">
    <source>
        <dbReference type="EMBL" id="KAL3280551.1"/>
    </source>
</evidence>
<evidence type="ECO:0000259" key="7">
    <source>
        <dbReference type="PROSITE" id="PS50157"/>
    </source>
</evidence>
<sequence length="500" mass="56407">MNLCRACFDFCEKPDLFPVEGDLKDILKFCISELNLEITENPVLCKACESTLKIVNDFKLKCLATQKKILIFTKQSIPQPVDLRSEENYGTSTPSKKVVKKVAPFKLNLKSRASEPAKNVNLRKSHSRKRRNSQESFVPIAKALKNKSSGMTIQDDQEDILNLLDNSVNVIESKLETSSTLVKIEEANISSLNENEDKKKPKSNLSKKIFKTHGKFHPHMNSVKMINKAEMNLQCFKCENCAFVSKYQIGLNKHRLLCPKRDHLNGDSESIKGTSEKSTDSESTNQKMYSCKLCSYVTEVNRSLAVHISRKHRVRFGGKKKKFAIKLALSKKAQEQSEEIKNFLCPIEGCNRSFNTHKGSLIHQSHHFNVKKSCPLCNKIFESDRGMHIHMKMHKNEAELKKSSSDLQMPVLQAEAALDIENHNVDSNNLENSKTIDQVGEISTGEEVETETLDGDENSELQESPASEITSESPIELQPTDENQEACTLSQDTIISSQVE</sequence>
<evidence type="ECO:0000256" key="4">
    <source>
        <dbReference type="ARBA" id="ARBA00022833"/>
    </source>
</evidence>
<feature type="compositionally biased region" description="Basic residues" evidence="6">
    <location>
        <begin position="121"/>
        <end position="131"/>
    </location>
</feature>
<accession>A0ABD2NP68</accession>
<feature type="compositionally biased region" description="Polar residues" evidence="6">
    <location>
        <begin position="461"/>
        <end position="473"/>
    </location>
</feature>
<evidence type="ECO:0000256" key="1">
    <source>
        <dbReference type="ARBA" id="ARBA00022723"/>
    </source>
</evidence>
<dbReference type="SMART" id="SM00355">
    <property type="entry name" value="ZnF_C2H2"/>
    <property type="match status" value="4"/>
</dbReference>
<feature type="compositionally biased region" description="Acidic residues" evidence="6">
    <location>
        <begin position="444"/>
        <end position="460"/>
    </location>
</feature>
<evidence type="ECO:0000256" key="3">
    <source>
        <dbReference type="ARBA" id="ARBA00022771"/>
    </source>
</evidence>
<feature type="compositionally biased region" description="Polar residues" evidence="6">
    <location>
        <begin position="485"/>
        <end position="500"/>
    </location>
</feature>
<feature type="region of interest" description="Disordered" evidence="6">
    <location>
        <begin position="114"/>
        <end position="135"/>
    </location>
</feature>
<feature type="domain" description="C2H2-type" evidence="7">
    <location>
        <begin position="372"/>
        <end position="399"/>
    </location>
</feature>
<dbReference type="AlphaFoldDB" id="A0ABD2NP68"/>
<evidence type="ECO:0000256" key="6">
    <source>
        <dbReference type="SAM" id="MobiDB-lite"/>
    </source>
</evidence>
<protein>
    <recommendedName>
        <fullName evidence="7">C2H2-type domain-containing protein</fullName>
    </recommendedName>
</protein>
<dbReference type="PANTHER" id="PTHR24408:SF58">
    <property type="entry name" value="TRANSCRIPTION FACTOR (TFIIIA), PUTATIVE (AFU_ORTHOLOGUE AFUA_1G05150)-RELATED"/>
    <property type="match status" value="1"/>
</dbReference>
<dbReference type="PROSITE" id="PS50157">
    <property type="entry name" value="ZINC_FINGER_C2H2_2"/>
    <property type="match status" value="1"/>
</dbReference>
<keyword evidence="4" id="KW-0862">Zinc</keyword>
<organism evidence="8 9">
    <name type="scientific">Cryptolaemus montrouzieri</name>
    <dbReference type="NCBI Taxonomy" id="559131"/>
    <lineage>
        <taxon>Eukaryota</taxon>
        <taxon>Metazoa</taxon>
        <taxon>Ecdysozoa</taxon>
        <taxon>Arthropoda</taxon>
        <taxon>Hexapoda</taxon>
        <taxon>Insecta</taxon>
        <taxon>Pterygota</taxon>
        <taxon>Neoptera</taxon>
        <taxon>Endopterygota</taxon>
        <taxon>Coleoptera</taxon>
        <taxon>Polyphaga</taxon>
        <taxon>Cucujiformia</taxon>
        <taxon>Coccinelloidea</taxon>
        <taxon>Coccinellidae</taxon>
        <taxon>Scymninae</taxon>
        <taxon>Scymnini</taxon>
        <taxon>Cryptolaemus</taxon>
    </lineage>
</organism>
<dbReference type="Gene3D" id="3.30.160.60">
    <property type="entry name" value="Classic Zinc Finger"/>
    <property type="match status" value="1"/>
</dbReference>
<dbReference type="PANTHER" id="PTHR24408">
    <property type="entry name" value="ZINC FINGER PROTEIN"/>
    <property type="match status" value="1"/>
</dbReference>
<evidence type="ECO:0000313" key="9">
    <source>
        <dbReference type="Proteomes" id="UP001516400"/>
    </source>
</evidence>
<dbReference type="InterPro" id="IPR013087">
    <property type="entry name" value="Znf_C2H2_type"/>
</dbReference>
<dbReference type="PROSITE" id="PS00028">
    <property type="entry name" value="ZINC_FINGER_C2H2_1"/>
    <property type="match status" value="1"/>
</dbReference>
<proteinExistence type="predicted"/>
<keyword evidence="9" id="KW-1185">Reference proteome</keyword>
<feature type="compositionally biased region" description="Polar residues" evidence="6">
    <location>
        <begin position="426"/>
        <end position="436"/>
    </location>
</feature>
<dbReference type="Proteomes" id="UP001516400">
    <property type="component" value="Unassembled WGS sequence"/>
</dbReference>
<reference evidence="8 9" key="1">
    <citation type="journal article" date="2021" name="BMC Biol.">
        <title>Horizontally acquired antibacterial genes associated with adaptive radiation of ladybird beetles.</title>
        <authorList>
            <person name="Li H.S."/>
            <person name="Tang X.F."/>
            <person name="Huang Y.H."/>
            <person name="Xu Z.Y."/>
            <person name="Chen M.L."/>
            <person name="Du X.Y."/>
            <person name="Qiu B.Y."/>
            <person name="Chen P.T."/>
            <person name="Zhang W."/>
            <person name="Slipinski A."/>
            <person name="Escalona H.E."/>
            <person name="Waterhouse R.M."/>
            <person name="Zwick A."/>
            <person name="Pang H."/>
        </authorList>
    </citation>
    <scope>NUCLEOTIDE SEQUENCE [LARGE SCALE GENOMIC DNA]</scope>
    <source>
        <strain evidence="8">SYSU2018</strain>
    </source>
</reference>
<keyword evidence="3 5" id="KW-0863">Zinc-finger</keyword>
<keyword evidence="1" id="KW-0479">Metal-binding</keyword>
<dbReference type="EMBL" id="JABFTP020000144">
    <property type="protein sequence ID" value="KAL3280551.1"/>
    <property type="molecule type" value="Genomic_DNA"/>
</dbReference>
<dbReference type="InterPro" id="IPR012934">
    <property type="entry name" value="Znf_AD"/>
</dbReference>
<feature type="region of interest" description="Disordered" evidence="6">
    <location>
        <begin position="426"/>
        <end position="500"/>
    </location>
</feature>